<keyword evidence="2" id="KW-0472">Membrane</keyword>
<keyword evidence="4" id="KW-1185">Reference proteome</keyword>
<evidence type="ECO:0000313" key="4">
    <source>
        <dbReference type="Proteomes" id="UP001222932"/>
    </source>
</evidence>
<evidence type="ECO:0000256" key="2">
    <source>
        <dbReference type="SAM" id="Phobius"/>
    </source>
</evidence>
<evidence type="ECO:0000313" key="3">
    <source>
        <dbReference type="EMBL" id="GMK59044.1"/>
    </source>
</evidence>
<accession>A0AAD3TYU8</accession>
<evidence type="ECO:0008006" key="5">
    <source>
        <dbReference type="Google" id="ProtNLM"/>
    </source>
</evidence>
<protein>
    <recommendedName>
        <fullName evidence="5">Peptidase A1 domain-containing protein</fullName>
    </recommendedName>
</protein>
<feature type="transmembrane region" description="Helical" evidence="2">
    <location>
        <begin position="325"/>
        <end position="346"/>
    </location>
</feature>
<gene>
    <name evidence="3" type="ORF">CspeluHIS016_0700590</name>
</gene>
<reference evidence="3" key="2">
    <citation type="submission" date="2023-06" db="EMBL/GenBank/DDBJ databases">
        <authorList>
            <person name="Kobayashi Y."/>
            <person name="Kayamori A."/>
            <person name="Aoki K."/>
            <person name="Shiwa Y."/>
            <person name="Fujita N."/>
            <person name="Sugita T."/>
            <person name="Iwasaki W."/>
            <person name="Tanaka N."/>
            <person name="Takashima M."/>
        </authorList>
    </citation>
    <scope>NUCLEOTIDE SEQUENCE</scope>
    <source>
        <strain evidence="3">HIS016</strain>
    </source>
</reference>
<keyword evidence="2" id="KW-1133">Transmembrane helix</keyword>
<keyword evidence="2" id="KW-0812">Transmembrane</keyword>
<feature type="region of interest" description="Disordered" evidence="1">
    <location>
        <begin position="364"/>
        <end position="434"/>
    </location>
</feature>
<dbReference type="Proteomes" id="UP001222932">
    <property type="component" value="Unassembled WGS sequence"/>
</dbReference>
<proteinExistence type="predicted"/>
<comment type="caution">
    <text evidence="3">The sequence shown here is derived from an EMBL/GenBank/DDBJ whole genome shotgun (WGS) entry which is preliminary data.</text>
</comment>
<dbReference type="AlphaFoldDB" id="A0AAD3TYU8"/>
<sequence>MPVAVLILALAVATAAQVLPLTPTLTFNLTLSPLDGFQTFSTDEWDIVNLTSGSVAARTLMANRAGEGQMWVNGPFCTAVRMEGESAPHQLQLDQSSPAPVTLALDTTATVNSGANGTVVLAAGGAWHYCAPRVDVNGIDFTLYNMTITTGMVAAVSSLADVPLFSQSLLDDHDSLNTFFHFTSPGGSVNWIQQNGANVLFDTSQHSVIATFDMPYSTAFFYLYGSVGPDHSDLDIRFDPPLPGVPAGSAAGIKPVRSVGAQDRLLFVAPVDPNSRYKVIIPLRKGQVQALSRVEFLSGLGITSWPVDPTLATGLGGHQGLSGGAIAGIVIGALALLFALLAAFIYRSRRKTRRATQRWSDVKLRRMLSPQSPPLSPPRDVKTQLPFGSGSGSGLGSEVSPPQPAHTHDRPSADLNNEPHTPWPWTERPGPLPV</sequence>
<reference evidence="3" key="1">
    <citation type="journal article" date="2023" name="BMC Genomics">
        <title>Chromosome-level genome assemblies of Cutaneotrichosporon spp. (Trichosporonales, Basidiomycota) reveal imbalanced evolution between nucleotide sequences and chromosome synteny.</title>
        <authorList>
            <person name="Kobayashi Y."/>
            <person name="Kayamori A."/>
            <person name="Aoki K."/>
            <person name="Shiwa Y."/>
            <person name="Matsutani M."/>
            <person name="Fujita N."/>
            <person name="Sugita T."/>
            <person name="Iwasaki W."/>
            <person name="Tanaka N."/>
            <person name="Takashima M."/>
        </authorList>
    </citation>
    <scope>NUCLEOTIDE SEQUENCE</scope>
    <source>
        <strain evidence="3">HIS016</strain>
    </source>
</reference>
<dbReference type="EMBL" id="BTCM01000007">
    <property type="protein sequence ID" value="GMK59044.1"/>
    <property type="molecule type" value="Genomic_DNA"/>
</dbReference>
<organism evidence="3 4">
    <name type="scientific">Cutaneotrichosporon spelunceum</name>
    <dbReference type="NCBI Taxonomy" id="1672016"/>
    <lineage>
        <taxon>Eukaryota</taxon>
        <taxon>Fungi</taxon>
        <taxon>Dikarya</taxon>
        <taxon>Basidiomycota</taxon>
        <taxon>Agaricomycotina</taxon>
        <taxon>Tremellomycetes</taxon>
        <taxon>Trichosporonales</taxon>
        <taxon>Trichosporonaceae</taxon>
        <taxon>Cutaneotrichosporon</taxon>
    </lineage>
</organism>
<evidence type="ECO:0000256" key="1">
    <source>
        <dbReference type="SAM" id="MobiDB-lite"/>
    </source>
</evidence>
<name>A0AAD3TYU8_9TREE</name>